<comment type="caution">
    <text evidence="4">The sequence shown here is derived from an EMBL/GenBank/DDBJ whole genome shotgun (WGS) entry which is preliminary data.</text>
</comment>
<protein>
    <submittedName>
        <fullName evidence="4">Prolyl oligopeptidase family serine peptidase</fullName>
    </submittedName>
</protein>
<evidence type="ECO:0000256" key="2">
    <source>
        <dbReference type="SAM" id="Phobius"/>
    </source>
</evidence>
<keyword evidence="5" id="KW-1185">Reference proteome</keyword>
<dbReference type="Pfam" id="PF00326">
    <property type="entry name" value="Peptidase_S9"/>
    <property type="match status" value="1"/>
</dbReference>
<keyword evidence="2" id="KW-0812">Transmembrane</keyword>
<dbReference type="Proteomes" id="UP001209666">
    <property type="component" value="Unassembled WGS sequence"/>
</dbReference>
<dbReference type="PANTHER" id="PTHR11731:SF193">
    <property type="entry name" value="DIPEPTIDYL PEPTIDASE 9"/>
    <property type="match status" value="1"/>
</dbReference>
<sequence>MKKEKVIEIGVLLGIIILAVIVVVVAGNQRKNKTKTETENKTETESQMESDSESESETETAPADKESLDADELVEENFRQAGITEYEKIDLEDYESQAGIDLSEYVSYRFYYDSDGLKIEGYFSAPKDLLDGQKTSCLIYNHGGNQDYGALENIETCFYAYQLHTICIASNYRGCGSSEGEDQFGGADVDDVVRILDLCEQFSYIDKDAINMLGISRGGMMTYEVLSKDERVHKAVVVSGLSDCFMSYEERSDMQTIFDSLVGGSPEEMSEEYEKRSATYWADEINTPLLIIHATGDEKVSVAQADKLTEALEQAGKTYEYITFDGNSHGEIRPEDGEKIKAFLEGQEQEEDSEKNNVK</sequence>
<dbReference type="InterPro" id="IPR029058">
    <property type="entry name" value="AB_hydrolase_fold"/>
</dbReference>
<keyword evidence="2" id="KW-0472">Membrane</keyword>
<gene>
    <name evidence="4" type="ORF">OCV43_04525</name>
</gene>
<organism evidence="4 5">
    <name type="scientific">Roseburia amylophila</name>
    <dbReference type="NCBI Taxonomy" id="2981794"/>
    <lineage>
        <taxon>Bacteria</taxon>
        <taxon>Bacillati</taxon>
        <taxon>Bacillota</taxon>
        <taxon>Clostridia</taxon>
        <taxon>Lachnospirales</taxon>
        <taxon>Lachnospiraceae</taxon>
        <taxon>Roseburia</taxon>
    </lineage>
</organism>
<dbReference type="RefSeq" id="WP_262623522.1">
    <property type="nucleotide sequence ID" value="NZ_JAOQKI010000005.1"/>
</dbReference>
<evidence type="ECO:0000313" key="4">
    <source>
        <dbReference type="EMBL" id="MCU6716545.1"/>
    </source>
</evidence>
<feature type="domain" description="Peptidase S9 prolyl oligopeptidase catalytic" evidence="3">
    <location>
        <begin position="165"/>
        <end position="338"/>
    </location>
</feature>
<evidence type="ECO:0000259" key="3">
    <source>
        <dbReference type="Pfam" id="PF00326"/>
    </source>
</evidence>
<proteinExistence type="predicted"/>
<name>A0ABT2SCE7_9FIRM</name>
<dbReference type="PANTHER" id="PTHR11731">
    <property type="entry name" value="PROTEASE FAMILY S9B,C DIPEPTIDYL-PEPTIDASE IV-RELATED"/>
    <property type="match status" value="1"/>
</dbReference>
<feature type="compositionally biased region" description="Basic and acidic residues" evidence="1">
    <location>
        <begin position="34"/>
        <end position="44"/>
    </location>
</feature>
<evidence type="ECO:0000256" key="1">
    <source>
        <dbReference type="SAM" id="MobiDB-lite"/>
    </source>
</evidence>
<dbReference type="Gene3D" id="3.40.50.1820">
    <property type="entry name" value="alpha/beta hydrolase"/>
    <property type="match status" value="1"/>
</dbReference>
<dbReference type="InterPro" id="IPR050278">
    <property type="entry name" value="Serine_Prot_S9B/DPPIV"/>
</dbReference>
<feature type="region of interest" description="Disordered" evidence="1">
    <location>
        <begin position="32"/>
        <end position="70"/>
    </location>
</feature>
<dbReference type="EMBL" id="JAOQKI010000005">
    <property type="protein sequence ID" value="MCU6716545.1"/>
    <property type="molecule type" value="Genomic_DNA"/>
</dbReference>
<dbReference type="InterPro" id="IPR001375">
    <property type="entry name" value="Peptidase_S9_cat"/>
</dbReference>
<reference evidence="4 5" key="1">
    <citation type="journal article" date="2021" name="ISME Commun">
        <title>Automated analysis of genomic sequences facilitates high-throughput and comprehensive description of bacteria.</title>
        <authorList>
            <person name="Hitch T.C.A."/>
        </authorList>
    </citation>
    <scope>NUCLEOTIDE SEQUENCE [LARGE SCALE GENOMIC DNA]</scope>
    <source>
        <strain evidence="4 5">Sanger_19</strain>
    </source>
</reference>
<feature type="transmembrane region" description="Helical" evidence="2">
    <location>
        <begin position="6"/>
        <end position="26"/>
    </location>
</feature>
<evidence type="ECO:0000313" key="5">
    <source>
        <dbReference type="Proteomes" id="UP001209666"/>
    </source>
</evidence>
<feature type="compositionally biased region" description="Acidic residues" evidence="1">
    <location>
        <begin position="46"/>
        <end position="58"/>
    </location>
</feature>
<keyword evidence="2" id="KW-1133">Transmembrane helix</keyword>
<accession>A0ABT2SCE7</accession>
<dbReference type="SUPFAM" id="SSF53474">
    <property type="entry name" value="alpha/beta-Hydrolases"/>
    <property type="match status" value="1"/>
</dbReference>